<dbReference type="Proteomes" id="UP000193920">
    <property type="component" value="Unassembled WGS sequence"/>
</dbReference>
<reference evidence="2 3" key="1">
    <citation type="submission" date="2016-08" db="EMBL/GenBank/DDBJ databases">
        <title>A Parts List for Fungal Cellulosomes Revealed by Comparative Genomics.</title>
        <authorList>
            <consortium name="DOE Joint Genome Institute"/>
            <person name="Haitjema C.H."/>
            <person name="Gilmore S.P."/>
            <person name="Henske J.K."/>
            <person name="Solomon K.V."/>
            <person name="De Groot R."/>
            <person name="Kuo A."/>
            <person name="Mondo S.J."/>
            <person name="Salamov A.A."/>
            <person name="Labutti K."/>
            <person name="Zhao Z."/>
            <person name="Chiniquy J."/>
            <person name="Barry K."/>
            <person name="Brewer H.M."/>
            <person name="Purvine S.O."/>
            <person name="Wright A.T."/>
            <person name="Boxma B."/>
            <person name="Van Alen T."/>
            <person name="Hackstein J.H."/>
            <person name="Baker S.E."/>
            <person name="Grigoriev I.V."/>
            <person name="O'Malley M.A."/>
        </authorList>
    </citation>
    <scope>NUCLEOTIDE SEQUENCE [LARGE SCALE GENOMIC DNA]</scope>
    <source>
        <strain evidence="2 3">G1</strain>
    </source>
</reference>
<accession>A0A1Y2C504</accession>
<feature type="compositionally biased region" description="Polar residues" evidence="1">
    <location>
        <begin position="243"/>
        <end position="262"/>
    </location>
</feature>
<dbReference type="STRING" id="1754190.A0A1Y2C504"/>
<sequence length="857" mass="97272">MSLYEVDDVSVKRSNTLNKFLLKSREKEDNEERLKDKEDKKKLREEAKEEEKKKREEDKKKKDEEKKKKEEEKKIKEEEKKKEKEEKKKEKEEKRLKEKGIKDADETITGSNGFFHKFLHKNTVINRICSVDNLCKSSSNSPTDSRENLKRKISRSQPLLFDTKKKKNESPIGSTEYFSNVSSLINLLENNKFGSNNNDVTKSNDSISESHNEHIHKNRVKNNVKRLNQDKFNFNIKISNYDSTFSPLESNTEQVKSSTSPKKGQKDINNESITTIKDQSSSSNNGLLISKKVAAPPKRRPPTKKKLIQNAETAFTQRTGNDPNKIVNSAETSFNNLKDITSNKPPSSSPSLVNNNNLLENNNKEVKENCGNQSESDDDCKNFFDDSPSSSNAVALKKRMTQRLLSKQKFSDKLYPGGENCDSDIVEIKSIGNTSEYDSHGIFSEKEDNVLVFSPSRENIITKKNATFNGPVPPFRKERSTNLNLNGGCKAPKSPSSGNISISTSNITSNIPTKKTGIDENQSKLLISPRVNAKLKRRPPSHIGIAKNTKETIFTLKEDDEKDFLCPSKQESYMSNIKISEVKIAKKIDQKQINVLKLPSKGPTMINSGNIEDNSDTKNKLLLNPDIKKIKNSDSNNSLQNSNDDDNEMKEGKKSAYNSNRSSLIHPNFINELDGQLNKRASLRANTNINIEEKMQKFSKMKQEKQNDDNNKDIYNIKLKSKGLSCENNNKLPKENSGSNSELANNAFFKRRANIINSKNENNNETENSINKHNENEKKSNNEFDFSVIKLKNVKKVDVNQMKRKENNETKEDYAIETPTLVKPSNIHSNHLNKLGDNNPGIPSLKSSPKTPNKFLP</sequence>
<dbReference type="AlphaFoldDB" id="A0A1Y2C504"/>
<feature type="compositionally biased region" description="Low complexity" evidence="1">
    <location>
        <begin position="492"/>
        <end position="513"/>
    </location>
</feature>
<feature type="region of interest" description="Disordered" evidence="1">
    <location>
        <begin position="134"/>
        <end position="175"/>
    </location>
</feature>
<comment type="caution">
    <text evidence="2">The sequence shown here is derived from an EMBL/GenBank/DDBJ whole genome shotgun (WGS) entry which is preliminary data.</text>
</comment>
<feature type="region of interest" description="Disordered" evidence="1">
    <location>
        <begin position="243"/>
        <end position="306"/>
    </location>
</feature>
<feature type="compositionally biased region" description="Basic and acidic residues" evidence="1">
    <location>
        <begin position="801"/>
        <end position="814"/>
    </location>
</feature>
<feature type="compositionally biased region" description="Polar residues" evidence="1">
    <location>
        <begin position="270"/>
        <end position="287"/>
    </location>
</feature>
<gene>
    <name evidence="2" type="ORF">LY90DRAFT_510083</name>
</gene>
<feature type="compositionally biased region" description="Basic and acidic residues" evidence="1">
    <location>
        <begin position="770"/>
        <end position="782"/>
    </location>
</feature>
<feature type="compositionally biased region" description="Low complexity" evidence="1">
    <location>
        <begin position="755"/>
        <end position="769"/>
    </location>
</feature>
<feature type="region of interest" description="Disordered" evidence="1">
    <location>
        <begin position="627"/>
        <end position="661"/>
    </location>
</feature>
<feature type="compositionally biased region" description="Polar residues" evidence="1">
    <location>
        <begin position="193"/>
        <end position="207"/>
    </location>
</feature>
<evidence type="ECO:0000313" key="3">
    <source>
        <dbReference type="Proteomes" id="UP000193920"/>
    </source>
</evidence>
<feature type="compositionally biased region" description="Basic residues" evidence="1">
    <location>
        <begin position="297"/>
        <end position="306"/>
    </location>
</feature>
<organism evidence="2 3">
    <name type="scientific">Neocallimastix californiae</name>
    <dbReference type="NCBI Taxonomy" id="1754190"/>
    <lineage>
        <taxon>Eukaryota</taxon>
        <taxon>Fungi</taxon>
        <taxon>Fungi incertae sedis</taxon>
        <taxon>Chytridiomycota</taxon>
        <taxon>Chytridiomycota incertae sedis</taxon>
        <taxon>Neocallimastigomycetes</taxon>
        <taxon>Neocallimastigales</taxon>
        <taxon>Neocallimastigaceae</taxon>
        <taxon>Neocallimastix</taxon>
    </lineage>
</organism>
<evidence type="ECO:0000256" key="1">
    <source>
        <dbReference type="SAM" id="MobiDB-lite"/>
    </source>
</evidence>
<feature type="region of interest" description="Disordered" evidence="1">
    <location>
        <begin position="193"/>
        <end position="217"/>
    </location>
</feature>
<keyword evidence="3" id="KW-1185">Reference proteome</keyword>
<feature type="region of interest" description="Disordered" evidence="1">
    <location>
        <begin position="488"/>
        <end position="522"/>
    </location>
</feature>
<evidence type="ECO:0000313" key="2">
    <source>
        <dbReference type="EMBL" id="ORY42122.1"/>
    </source>
</evidence>
<feature type="region of interest" description="Disordered" evidence="1">
    <location>
        <begin position="755"/>
        <end position="783"/>
    </location>
</feature>
<proteinExistence type="predicted"/>
<protein>
    <submittedName>
        <fullName evidence="2">Uncharacterized protein</fullName>
    </submittedName>
</protein>
<feature type="region of interest" description="Disordered" evidence="1">
    <location>
        <begin position="1"/>
        <end position="98"/>
    </location>
</feature>
<feature type="compositionally biased region" description="Basic and acidic residues" evidence="1">
    <location>
        <begin position="23"/>
        <end position="98"/>
    </location>
</feature>
<feature type="compositionally biased region" description="Low complexity" evidence="1">
    <location>
        <begin position="633"/>
        <end position="642"/>
    </location>
</feature>
<feature type="region of interest" description="Disordered" evidence="1">
    <location>
        <begin position="801"/>
        <end position="857"/>
    </location>
</feature>
<dbReference type="EMBL" id="MCOG01000121">
    <property type="protein sequence ID" value="ORY42122.1"/>
    <property type="molecule type" value="Genomic_DNA"/>
</dbReference>
<name>A0A1Y2C504_9FUNG</name>